<evidence type="ECO:0000313" key="1">
    <source>
        <dbReference type="EMBL" id="GFQ97000.1"/>
    </source>
</evidence>
<gene>
    <name evidence="1" type="ORF">TNCT_627951</name>
</gene>
<proteinExistence type="predicted"/>
<accession>A0A8X6G553</accession>
<evidence type="ECO:0000313" key="2">
    <source>
        <dbReference type="Proteomes" id="UP000887116"/>
    </source>
</evidence>
<name>A0A8X6G553_TRICU</name>
<keyword evidence="2" id="KW-1185">Reference proteome</keyword>
<dbReference type="EMBL" id="BMAO01004800">
    <property type="protein sequence ID" value="GFQ97000.1"/>
    <property type="molecule type" value="Genomic_DNA"/>
</dbReference>
<sequence length="86" mass="10132">MDSPRFFGSSSIKPLQHFDRSHGGTFDEQLVHTQFLFCGFCRKSFIQSHEIQRNRNYKVKLQTRPYQMPAYENGKRFTETNGPIDT</sequence>
<dbReference type="AlphaFoldDB" id="A0A8X6G553"/>
<dbReference type="Proteomes" id="UP000887116">
    <property type="component" value="Unassembled WGS sequence"/>
</dbReference>
<comment type="caution">
    <text evidence="1">The sequence shown here is derived from an EMBL/GenBank/DDBJ whole genome shotgun (WGS) entry which is preliminary data.</text>
</comment>
<organism evidence="1 2">
    <name type="scientific">Trichonephila clavata</name>
    <name type="common">Joro spider</name>
    <name type="synonym">Nephila clavata</name>
    <dbReference type="NCBI Taxonomy" id="2740835"/>
    <lineage>
        <taxon>Eukaryota</taxon>
        <taxon>Metazoa</taxon>
        <taxon>Ecdysozoa</taxon>
        <taxon>Arthropoda</taxon>
        <taxon>Chelicerata</taxon>
        <taxon>Arachnida</taxon>
        <taxon>Araneae</taxon>
        <taxon>Araneomorphae</taxon>
        <taxon>Entelegynae</taxon>
        <taxon>Araneoidea</taxon>
        <taxon>Nephilidae</taxon>
        <taxon>Trichonephila</taxon>
    </lineage>
</organism>
<reference evidence="1" key="1">
    <citation type="submission" date="2020-07" db="EMBL/GenBank/DDBJ databases">
        <title>Multicomponent nature underlies the extraordinary mechanical properties of spider dragline silk.</title>
        <authorList>
            <person name="Kono N."/>
            <person name="Nakamura H."/>
            <person name="Mori M."/>
            <person name="Yoshida Y."/>
            <person name="Ohtoshi R."/>
            <person name="Malay A.D."/>
            <person name="Moran D.A.P."/>
            <person name="Tomita M."/>
            <person name="Numata K."/>
            <person name="Arakawa K."/>
        </authorList>
    </citation>
    <scope>NUCLEOTIDE SEQUENCE</scope>
</reference>
<protein>
    <submittedName>
        <fullName evidence="1">Uncharacterized protein</fullName>
    </submittedName>
</protein>